<dbReference type="STRING" id="37927.SA2016_0945"/>
<dbReference type="Proteomes" id="UP000070134">
    <property type="component" value="Chromosome"/>
</dbReference>
<reference evidence="1 2" key="1">
    <citation type="submission" date="2016-02" db="EMBL/GenBank/DDBJ databases">
        <title>Complete genome of Sinomonas atrocyanea KCTC 3377.</title>
        <authorList>
            <person name="Kim K.M."/>
        </authorList>
    </citation>
    <scope>NUCLEOTIDE SEQUENCE [LARGE SCALE GENOMIC DNA]</scope>
    <source>
        <strain evidence="1 2">KCTC 3377</strain>
    </source>
</reference>
<dbReference type="AlphaFoldDB" id="A0A126ZWT2"/>
<gene>
    <name evidence="1" type="ORF">SA2016_0945</name>
</gene>
<protein>
    <submittedName>
        <fullName evidence="1">Excinuclease ABC subunit C</fullName>
    </submittedName>
</protein>
<sequence length="162" mass="18435">MNHPSLLGTPTTASLTLREVLTRMGSKHSPRIDLDDVHVLRHVYRPGGHEEMQKPEDLTDPEKLLAYTSSQHFSALKFTATPPTYWVIFIADGGRRARLFGTFENRGELPVQPGATRRFFDLRPSSFLAPLAGTLVIDWDNPRSWQRRADRVADRPVLEFRA</sequence>
<proteinExistence type="predicted"/>
<evidence type="ECO:0000313" key="1">
    <source>
        <dbReference type="EMBL" id="AMM31630.1"/>
    </source>
</evidence>
<dbReference type="OrthoDB" id="89044at2"/>
<name>A0A126ZWT2_9MICC</name>
<evidence type="ECO:0000313" key="2">
    <source>
        <dbReference type="Proteomes" id="UP000070134"/>
    </source>
</evidence>
<dbReference type="KEGG" id="satk:SA2016_0945"/>
<accession>A0A126ZWT2</accession>
<dbReference type="EMBL" id="CP014518">
    <property type="protein sequence ID" value="AMM31630.1"/>
    <property type="molecule type" value="Genomic_DNA"/>
</dbReference>
<keyword evidence="2" id="KW-1185">Reference proteome</keyword>
<dbReference type="RefSeq" id="WP_141305502.1">
    <property type="nucleotide sequence ID" value="NZ_BJMO01000018.1"/>
</dbReference>
<organism evidence="1 2">
    <name type="scientific">Sinomonas atrocyanea</name>
    <dbReference type="NCBI Taxonomy" id="37927"/>
    <lineage>
        <taxon>Bacteria</taxon>
        <taxon>Bacillati</taxon>
        <taxon>Actinomycetota</taxon>
        <taxon>Actinomycetes</taxon>
        <taxon>Micrococcales</taxon>
        <taxon>Micrococcaceae</taxon>
        <taxon>Sinomonas</taxon>
    </lineage>
</organism>